<reference evidence="2 3" key="1">
    <citation type="journal article" date="2001" name="Nature">
        <title>Initial sequencing and analysis of the human genome.</title>
        <authorList>
            <consortium name="International Human Genome Sequencing Consortium"/>
            <person name="Lander E.S."/>
            <person name="Linton L.M."/>
            <person name="Birren B."/>
            <person name="Nusbaum C."/>
            <person name="Zody M.C."/>
            <person name="Baldwin J."/>
            <person name="Devon K."/>
            <person name="Dewar K."/>
            <person name="Doyle M."/>
            <person name="FitzHugh W."/>
            <person name="Funke R."/>
            <person name="Gage D."/>
            <person name="Harris K."/>
            <person name="Heaford A."/>
            <person name="Howland J."/>
            <person name="Kann L."/>
            <person name="Lehoczky J."/>
            <person name="LeVine R."/>
            <person name="McEwan P."/>
            <person name="McKernan K."/>
            <person name="Meldrim J."/>
            <person name="Mesirov J.P."/>
            <person name="Miranda C."/>
            <person name="Morris W."/>
            <person name="Naylor J."/>
            <person name="Raymond C."/>
            <person name="Rosetti M."/>
            <person name="Santos R."/>
            <person name="Sheridan A."/>
            <person name="Sougnez C."/>
            <person name="Stange-Thomann N."/>
            <person name="Stojanovic N."/>
            <person name="Subramanian A."/>
            <person name="Wyman D."/>
            <person name="Rogers J."/>
            <person name="Sulston J."/>
            <person name="Ainscough R."/>
            <person name="Beck S."/>
            <person name="Bentley D."/>
            <person name="Burton J."/>
            <person name="Clee C."/>
            <person name="Carter N."/>
            <person name="Coulson A."/>
            <person name="Deadman R."/>
            <person name="Deloukas P."/>
            <person name="Dunham A."/>
            <person name="Dunham I."/>
            <person name="Durbin R."/>
            <person name="French L."/>
            <person name="Grafham D."/>
            <person name="Gregory S."/>
            <person name="Hubbard T."/>
            <person name="Humphray S."/>
            <person name="Hunt A."/>
            <person name="Jones M."/>
            <person name="Lloyd C."/>
            <person name="McMurray A."/>
            <person name="Matthews L."/>
            <person name="Mercer S."/>
            <person name="Milne S."/>
            <person name="Mullikin J.C."/>
            <person name="Mungall A."/>
            <person name="Plumb R."/>
            <person name="Ross M."/>
            <person name="Shownkeen R."/>
            <person name="Sims S."/>
            <person name="Waterston R.H."/>
            <person name="Wilson R.K."/>
            <person name="Hillier L.W."/>
            <person name="McPherson J.D."/>
            <person name="Marra M.A."/>
            <person name="Mardis E.R."/>
            <person name="Fulton L.A."/>
            <person name="Chinwalla A.T."/>
            <person name="Pepin K.H."/>
            <person name="Gish W.R."/>
            <person name="Chissoe S.L."/>
            <person name="Wendl M.C."/>
            <person name="Delehaunty K.D."/>
            <person name="Miner T.L."/>
            <person name="Delehaunty A."/>
            <person name="Kramer J.B."/>
            <person name="Cook L.L."/>
            <person name="Fulton R.S."/>
            <person name="Johnson D.L."/>
            <person name="Minx P.J."/>
            <person name="Clifton S.W."/>
            <person name="Hawkins T."/>
            <person name="Branscomb E."/>
            <person name="Predki P."/>
            <person name="Richardson P."/>
            <person name="Wenning S."/>
            <person name="Slezak T."/>
            <person name="Doggett N."/>
            <person name="Cheng J.F."/>
            <person name="Olsen A."/>
            <person name="Lucas S."/>
            <person name="Elkin C."/>
            <person name="Uberbacher E."/>
            <person name="Frazier M."/>
            <person name="Gibbs R.A."/>
            <person name="Muzny D.M."/>
            <person name="Scherer S.E."/>
            <person name="Bouck J.B."/>
            <person name="Sodergren E.J."/>
            <person name="Worley K.C."/>
            <person name="Rives C.M."/>
            <person name="Gorrell J.H."/>
            <person name="Metzker M.L."/>
            <person name="Naylor S.L."/>
            <person name="Kucherlapati R.S."/>
            <person name="Nelson D.L."/>
            <person name="Weinstock G.M."/>
            <person name="Sakaki Y."/>
            <person name="Fujiyama A."/>
            <person name="Hattori M."/>
            <person name="Yada T."/>
            <person name="Toyoda A."/>
            <person name="Itoh T."/>
            <person name="Kawagoe C."/>
            <person name="Watanabe H."/>
            <person name="Totoki Y."/>
            <person name="Taylor T."/>
            <person name="Weissenbach J."/>
            <person name="Heilig R."/>
            <person name="Saurin W."/>
            <person name="Artiguenave F."/>
            <person name="Brottier P."/>
            <person name="Bruls T."/>
            <person name="Pelletier E."/>
            <person name="Robert C."/>
            <person name="Wincker P."/>
            <person name="Smith D.R."/>
            <person name="Doucette-Stamm L."/>
            <person name="Rubenfield M."/>
            <person name="Weinstock K."/>
            <person name="Lee H.M."/>
            <person name="Dubois J."/>
            <person name="Rosenthal A."/>
            <person name="Platzer M."/>
            <person name="Nyakatura G."/>
            <person name="Taudien S."/>
            <person name="Rump A."/>
            <person name="Yang H."/>
            <person name="Yu J."/>
            <person name="Wang J."/>
            <person name="Huang G."/>
            <person name="Gu J."/>
            <person name="Hood L."/>
            <person name="Rowen L."/>
            <person name="Madan A."/>
            <person name="Qin S."/>
            <person name="Davis R.W."/>
            <person name="Federspiel N.A."/>
            <person name="Abola A.P."/>
            <person name="Proctor M.J."/>
            <person name="Myers R.M."/>
            <person name="Schmutz J."/>
            <person name="Dickson M."/>
            <person name="Grimwood J."/>
            <person name="Cox D.R."/>
            <person name="Olson M.V."/>
            <person name="Kaul R."/>
            <person name="Raymond C."/>
            <person name="Shimizu N."/>
            <person name="Kawasaki K."/>
            <person name="Minoshima S."/>
            <person name="Evans G.A."/>
            <person name="Athanasiou M."/>
            <person name="Schultz R."/>
            <person name="Roe B.A."/>
            <person name="Chen F."/>
            <person name="Pan H."/>
            <person name="Ramser J."/>
            <person name="Lehrach H."/>
            <person name="Reinhardt R."/>
            <person name="McCombie W.R."/>
            <person name="de la Bastide M."/>
            <person name="Dedhia N."/>
            <person name="Blocker H."/>
            <person name="Hornischer K."/>
            <person name="Nordsiek G."/>
            <person name="Agarwala R."/>
            <person name="Aravind L."/>
            <person name="Bailey J.A."/>
            <person name="Bateman A."/>
            <person name="Batzoglou S."/>
            <person name="Birney E."/>
            <person name="Bork P."/>
            <person name="Brown D.G."/>
            <person name="Burge C.B."/>
            <person name="Cerutti L."/>
            <person name="Chen H.C."/>
            <person name="Church D."/>
            <person name="Clamp M."/>
            <person name="Copley R.R."/>
            <person name="Doerks T."/>
            <person name="Eddy S.R."/>
            <person name="Eichler E.E."/>
            <person name="Furey T.S."/>
            <person name="Galagan J."/>
            <person name="Gilbert J.G."/>
            <person name="Harmon C."/>
            <person name="Hayashizaki Y."/>
            <person name="Haussler D."/>
            <person name="Hermjakob H."/>
            <person name="Hokamp K."/>
            <person name="Jang W."/>
            <person name="Johnson L.S."/>
            <person name="Jones T.A."/>
            <person name="Kasif S."/>
            <person name="Kaspryzk A."/>
            <person name="Kennedy S."/>
            <person name="Kent W.J."/>
            <person name="Kitts P."/>
            <person name="Koonin E.V."/>
            <person name="Korf I."/>
            <person name="Kulp D."/>
            <person name="Lancet D."/>
            <person name="Lowe T.M."/>
            <person name="McLysaght A."/>
            <person name="Mikkelsen T."/>
            <person name="Moran J.V."/>
            <person name="Mulder N."/>
            <person name="Pollara V.J."/>
            <person name="Ponting C.P."/>
            <person name="Schuler G."/>
            <person name="Schultz J."/>
            <person name="Slater G."/>
            <person name="Smit A.F."/>
            <person name="Stupka E."/>
            <person name="Szustakowski J."/>
            <person name="Thierry-Mieg D."/>
            <person name="Thierry-Mieg J."/>
            <person name="Wagner L."/>
            <person name="Wallis J."/>
            <person name="Wheeler R."/>
            <person name="Williams A."/>
            <person name="Wolf Y.I."/>
            <person name="Wolfe K.H."/>
            <person name="Yang S.P."/>
            <person name="Yeh R.F."/>
            <person name="Collins F."/>
            <person name="Guyer M.S."/>
            <person name="Peterson J."/>
            <person name="Felsenfeld A."/>
            <person name="Wetterstrand K.A."/>
            <person name="Patrinos A."/>
            <person name="Morgan M.J."/>
            <person name="de Jong P."/>
            <person name="Catanese J.J."/>
            <person name="Osoegawa K."/>
            <person name="Shizuya H."/>
            <person name="Choi S."/>
            <person name="Chen Y.J."/>
        </authorList>
    </citation>
    <scope>NUCLEOTIDE SEQUENCE [LARGE SCALE GENOMIC DNA]</scope>
</reference>
<evidence type="ECO:0000313" key="2">
    <source>
        <dbReference type="Ensembl" id="ENSP00000494655.1"/>
    </source>
</evidence>
<feature type="region of interest" description="Disordered" evidence="1">
    <location>
        <begin position="47"/>
        <end position="149"/>
    </location>
</feature>
<name>A0A2R8Y5R0_HUMAN</name>
<dbReference type="OpenTargets" id="ENSG00000173699"/>
<dbReference type="Bgee" id="ENSG00000173699">
    <property type="expression patterns" value="Expressed in sperm and 115 other cell types or tissues"/>
</dbReference>
<evidence type="ECO:0007829" key="5">
    <source>
        <dbReference type="ProteomicsDB" id="A0A2R8Y5R0"/>
    </source>
</evidence>
<gene>
    <name evidence="2" type="primary">SPATA3</name>
</gene>
<reference evidence="2 3" key="3">
    <citation type="journal article" date="2005" name="Nature">
        <title>Generation and annotation of the DNA sequences of human chromosomes 2 and 4.</title>
        <authorList>
            <person name="Hillier L.W."/>
            <person name="Graves T.A."/>
            <person name="Fulton R.S."/>
            <person name="Fulton L.A."/>
            <person name="Pepin K.H."/>
            <person name="Minx P."/>
            <person name="Wagner-McPherson C."/>
            <person name="Layman D."/>
            <person name="Wylie K."/>
            <person name="Sekhon M."/>
            <person name="Becker M.C."/>
            <person name="Fewell G.A."/>
            <person name="Delehaunty K.D."/>
            <person name="Miner T.L."/>
            <person name="Nash W.E."/>
            <person name="Kremitzki C."/>
            <person name="Oddy L."/>
            <person name="Du H."/>
            <person name="Sun H."/>
            <person name="Bradshaw-Cordum H."/>
            <person name="Ali J."/>
            <person name="Carter J."/>
            <person name="Cordes M."/>
            <person name="Harris A."/>
            <person name="Isak A."/>
            <person name="van Brunt A."/>
            <person name="Nguyen C."/>
            <person name="Du F."/>
            <person name="Courtney L."/>
            <person name="Kalicki J."/>
            <person name="Ozersky P."/>
            <person name="Abbott S."/>
            <person name="Armstrong J."/>
            <person name="Belter E.A."/>
            <person name="Caruso L."/>
            <person name="Cedroni M."/>
            <person name="Cotton M."/>
            <person name="Davidson T."/>
            <person name="Desai A."/>
            <person name="Elliott G."/>
            <person name="Erb T."/>
            <person name="Fronick C."/>
            <person name="Gaige T."/>
            <person name="Haakenson W."/>
            <person name="Haglund K."/>
            <person name="Holmes A."/>
            <person name="Harkins R."/>
            <person name="Kim K."/>
            <person name="Kruchowski S.S."/>
            <person name="Strong C.M."/>
            <person name="Grewal N."/>
            <person name="Goyea E."/>
            <person name="Hou S."/>
            <person name="Levy A."/>
            <person name="Martinka S."/>
            <person name="Mead K."/>
            <person name="McLellan M.D."/>
            <person name="Meyer R."/>
            <person name="Randall-Maher J."/>
            <person name="Tomlinson C."/>
            <person name="Dauphin-Kohlberg S."/>
            <person name="Kozlowicz-Reilly A."/>
            <person name="Shah N."/>
            <person name="Swearengen-Shahid S."/>
            <person name="Snider J."/>
            <person name="Strong J.T."/>
            <person name="Thompson J."/>
            <person name="Yoakum M."/>
            <person name="Leonard S."/>
            <person name="Pearman C."/>
            <person name="Trani L."/>
            <person name="Radionenko M."/>
            <person name="Waligorski J.E."/>
            <person name="Wang C."/>
            <person name="Rock S.M."/>
            <person name="Tin-Wollam A.M."/>
            <person name="Maupin R."/>
            <person name="Latreille P."/>
            <person name="Wendl M.C."/>
            <person name="Yang S.P."/>
            <person name="Pohl C."/>
            <person name="Wallis J.W."/>
            <person name="Spieth J."/>
            <person name="Bieri T.A."/>
            <person name="Berkowicz N."/>
            <person name="Nelson J.O."/>
            <person name="Osborne J."/>
            <person name="Ding L."/>
            <person name="Meyer R."/>
            <person name="Sabo A."/>
            <person name="Shotland Y."/>
            <person name="Sinha P."/>
            <person name="Wohldmann P.E."/>
            <person name="Cook L.L."/>
            <person name="Hickenbotham M.T."/>
            <person name="Eldred J."/>
            <person name="Williams D."/>
            <person name="Jones T.A."/>
            <person name="She X."/>
            <person name="Ciccarelli F.D."/>
            <person name="Izaurralde E."/>
            <person name="Taylor J."/>
            <person name="Schmutz J."/>
            <person name="Myers R.M."/>
            <person name="Cox D.R."/>
            <person name="Huang X."/>
            <person name="McPherson J.D."/>
            <person name="Mardis E.R."/>
            <person name="Clifton S.W."/>
            <person name="Warren W.C."/>
            <person name="Chinwalla A.T."/>
            <person name="Eddy S.R."/>
            <person name="Marra M.A."/>
            <person name="Ovcharenko I."/>
            <person name="Furey T.S."/>
            <person name="Miller W."/>
            <person name="Eichler E.E."/>
            <person name="Bork P."/>
            <person name="Suyama M."/>
            <person name="Torrents D."/>
            <person name="Waterston R.H."/>
            <person name="Wilson R.K."/>
        </authorList>
    </citation>
    <scope>NUCLEOTIDE SEQUENCE [LARGE SCALE GENOMIC DNA]</scope>
</reference>
<accession>A0A2R8Y5R0</accession>
<dbReference type="Ensembl" id="ENST00000645363.1">
    <property type="protein sequence ID" value="ENSP00000494655.1"/>
    <property type="gene ID" value="ENSG00000173699.17"/>
</dbReference>
<dbReference type="OrthoDB" id="9023213at2759"/>
<feature type="compositionally biased region" description="Basic residues" evidence="1">
    <location>
        <begin position="103"/>
        <end position="112"/>
    </location>
</feature>
<dbReference type="EMBL" id="AC009407">
    <property type="status" value="NOT_ANNOTATED_CDS"/>
    <property type="molecule type" value="Genomic_DNA"/>
</dbReference>
<keyword evidence="4 5" id="KW-1267">Proteomics identification</keyword>
<dbReference type="HGNC" id="HGNC:17884">
    <property type="gene designation" value="SPATA3"/>
</dbReference>
<dbReference type="EMBL" id="AC105344">
    <property type="status" value="NOT_ANNOTATED_CDS"/>
    <property type="molecule type" value="Genomic_DNA"/>
</dbReference>
<dbReference type="Pfam" id="PF15662">
    <property type="entry name" value="SPATA3"/>
    <property type="match status" value="1"/>
</dbReference>
<evidence type="ECO:0007829" key="4">
    <source>
        <dbReference type="PeptideAtlas" id="A0A2R8Y5R0"/>
    </source>
</evidence>
<dbReference type="GeneTree" id="ENSGT00390000003032"/>
<feature type="region of interest" description="Disordered" evidence="1">
    <location>
        <begin position="1"/>
        <end position="32"/>
    </location>
</feature>
<proteinExistence type="evidence at protein level"/>
<organism evidence="2 3">
    <name type="scientific">Homo sapiens</name>
    <name type="common">Human</name>
    <dbReference type="NCBI Taxonomy" id="9606"/>
    <lineage>
        <taxon>Eukaryota</taxon>
        <taxon>Metazoa</taxon>
        <taxon>Chordata</taxon>
        <taxon>Craniata</taxon>
        <taxon>Vertebrata</taxon>
        <taxon>Euteleostomi</taxon>
        <taxon>Mammalia</taxon>
        <taxon>Eutheria</taxon>
        <taxon>Euarchontoglires</taxon>
        <taxon>Primates</taxon>
        <taxon>Haplorrhini</taxon>
        <taxon>Catarrhini</taxon>
        <taxon>Hominidae</taxon>
        <taxon>Homo</taxon>
    </lineage>
</organism>
<reference evidence="2 3" key="2">
    <citation type="journal article" date="2004" name="Nature">
        <title>Finishing the euchromatic sequence of the human genome.</title>
        <authorList>
            <consortium name="International Human Genome Sequencing Consortium"/>
        </authorList>
    </citation>
    <scope>NUCLEOTIDE SEQUENCE [LARGE SCALE GENOMIC DNA]</scope>
</reference>
<protein>
    <submittedName>
        <fullName evidence="2">Spermatogenesis associated 3</fullName>
    </submittedName>
</protein>
<dbReference type="PANTHER" id="PTHR22234">
    <property type="entry name" value="TESTIS SPERMATOCYTE APOPTOSIS-RELATED GENE 1 PROTEIN"/>
    <property type="match status" value="1"/>
</dbReference>
<evidence type="ECO:0000313" key="3">
    <source>
        <dbReference type="Proteomes" id="UP000005640"/>
    </source>
</evidence>
<keyword evidence="3" id="KW-1185">Reference proteome</keyword>
<dbReference type="AlphaFoldDB" id="A0A2R8Y5R0"/>
<dbReference type="Proteomes" id="UP000005640">
    <property type="component" value="Chromosome 2"/>
</dbReference>
<dbReference type="ChiTaRS" id="SPATA3">
    <property type="organism name" value="human"/>
</dbReference>
<dbReference type="ExpressionAtlas" id="A0A2R8Y5R0">
    <property type="expression patterns" value="baseline and differential"/>
</dbReference>
<feature type="compositionally biased region" description="Polar residues" evidence="1">
    <location>
        <begin position="74"/>
        <end position="83"/>
    </location>
</feature>
<dbReference type="Antibodypedia" id="11837">
    <property type="antibodies" value="41 antibodies from 20 providers"/>
</dbReference>
<dbReference type="MassIVE" id="A0A2R8Y5R0"/>
<evidence type="ECO:0000256" key="1">
    <source>
        <dbReference type="SAM" id="MobiDB-lite"/>
    </source>
</evidence>
<dbReference type="InterPro" id="IPR026717">
    <property type="entry name" value="SPATA3"/>
</dbReference>
<feature type="compositionally biased region" description="Basic and acidic residues" evidence="1">
    <location>
        <begin position="113"/>
        <end position="123"/>
    </location>
</feature>
<sequence length="355" mass="38696">MEQRPGAQPCRAPQERKAEAQPQAPAQSVEGHGQVLLISGLWKQDEDGLSLQSFPGDTAADQLPRPSSARAMSGHTSASNCTARRSKRWGDSSMNCDDCPATKSKRFTKKSRRSEPKAEDPREAPGAPPGTPTSAAEDTASARGAPQHPPERGAQLLLVLCRASALLTQLLRLQLLLQQQHARDRRPPAALVGIVVQPQQEEEAEARRRMEALLSRVLAPHSPAVEVHTAVFCPGRPEGTLDFQARRQQVHRVSLMDRETQTDGPLIRAGPHSCSCATCPCSSACWRRLGLCHSRIFDVLLPRDWQMAPGRGLPNLLTFYRKSSRKPSSHRNACPPSPRNCGCGSGGSRSCLLHH</sequence>
<dbReference type="PANTHER" id="PTHR22234:SF2">
    <property type="entry name" value="SPERMATOGENESIS ASSOCIATED 3"/>
    <property type="match status" value="1"/>
</dbReference>
<dbReference type="VEuPathDB" id="HostDB:ENSG00000173699"/>
<feature type="region of interest" description="Disordered" evidence="1">
    <location>
        <begin position="324"/>
        <end position="347"/>
    </location>
</feature>
<reference evidence="2" key="5">
    <citation type="submission" date="2025-09" db="UniProtKB">
        <authorList>
            <consortium name="Ensembl"/>
        </authorList>
    </citation>
    <scope>IDENTIFICATION</scope>
</reference>
<reference evidence="2" key="4">
    <citation type="submission" date="2025-08" db="UniProtKB">
        <authorList>
            <consortium name="Ensembl"/>
        </authorList>
    </citation>
    <scope>IDENTIFICATION</scope>
</reference>